<comment type="caution">
    <text evidence="2">The sequence shown here is derived from an EMBL/GenBank/DDBJ whole genome shotgun (WGS) entry which is preliminary data.</text>
</comment>
<gene>
    <name evidence="2" type="ORF">PPENT_87.1.T0120085</name>
</gene>
<keyword evidence="1" id="KW-1133">Transmembrane helix</keyword>
<evidence type="ECO:0000313" key="2">
    <source>
        <dbReference type="EMBL" id="CAD8143191.1"/>
    </source>
</evidence>
<organism evidence="2 3">
    <name type="scientific">Paramecium pentaurelia</name>
    <dbReference type="NCBI Taxonomy" id="43138"/>
    <lineage>
        <taxon>Eukaryota</taxon>
        <taxon>Sar</taxon>
        <taxon>Alveolata</taxon>
        <taxon>Ciliophora</taxon>
        <taxon>Intramacronucleata</taxon>
        <taxon>Oligohymenophorea</taxon>
        <taxon>Peniculida</taxon>
        <taxon>Parameciidae</taxon>
        <taxon>Paramecium</taxon>
    </lineage>
</organism>
<name>A0A8S1SNV1_9CILI</name>
<accession>A0A8S1SNV1</accession>
<evidence type="ECO:0008006" key="4">
    <source>
        <dbReference type="Google" id="ProtNLM"/>
    </source>
</evidence>
<dbReference type="EMBL" id="CAJJDO010000012">
    <property type="protein sequence ID" value="CAD8143191.1"/>
    <property type="molecule type" value="Genomic_DNA"/>
</dbReference>
<sequence>MEVCVKMRKKLNLIVVQDCFCLKNKKQFLPIYPIENIFFLLIRIFNRLMILIQVDELRMNLAKKIIEQCRDLNHSQIQIRENLFFIATHLFYESFGKLQVLRHKTLYIFKKGSHSLFLDYQTWYNRPYLFRVQLWKGSFKKFIHYMNNRQKKIANINIELDLILLYEKFMQPFIYQQQNIKGYINKQQRNNFSEKSKEAAVVKLDYRSLQIMTKCGIIFQCLKESEINSSKNYLYINNIKTSLSQQIEFIFIEKDILIIYYLIKMHRKKVFMNIQEIKLLNNLVF</sequence>
<dbReference type="Proteomes" id="UP000689195">
    <property type="component" value="Unassembled WGS sequence"/>
</dbReference>
<keyword evidence="1" id="KW-0812">Transmembrane</keyword>
<evidence type="ECO:0000256" key="1">
    <source>
        <dbReference type="SAM" id="Phobius"/>
    </source>
</evidence>
<evidence type="ECO:0000313" key="3">
    <source>
        <dbReference type="Proteomes" id="UP000689195"/>
    </source>
</evidence>
<feature type="transmembrane region" description="Helical" evidence="1">
    <location>
        <begin position="37"/>
        <end position="54"/>
    </location>
</feature>
<keyword evidence="3" id="KW-1185">Reference proteome</keyword>
<protein>
    <recommendedName>
        <fullName evidence="4">Transmembrane protein</fullName>
    </recommendedName>
</protein>
<dbReference type="AlphaFoldDB" id="A0A8S1SNV1"/>
<proteinExistence type="predicted"/>
<reference evidence="2" key="1">
    <citation type="submission" date="2021-01" db="EMBL/GenBank/DDBJ databases">
        <authorList>
            <consortium name="Genoscope - CEA"/>
            <person name="William W."/>
        </authorList>
    </citation>
    <scope>NUCLEOTIDE SEQUENCE</scope>
</reference>
<keyword evidence="1" id="KW-0472">Membrane</keyword>